<dbReference type="RefSeq" id="XP_047739043.1">
    <property type="nucleotide sequence ID" value="XM_047883087.1"/>
</dbReference>
<dbReference type="InterPro" id="IPR001507">
    <property type="entry name" value="ZP_dom"/>
</dbReference>
<evidence type="ECO:0000259" key="5">
    <source>
        <dbReference type="PROSITE" id="PS51034"/>
    </source>
</evidence>
<keyword evidence="1" id="KW-0245">EGF-like domain</keyword>
<dbReference type="SMART" id="SM00241">
    <property type="entry name" value="ZP"/>
    <property type="match status" value="1"/>
</dbReference>
<sequence length="4747" mass="506649">MDICYQGLCGLNADCITLGNRPKCVCPAGTTGNPTKSCSALQTETRVTLKPLVEIKPFDPALPIEPTFIPASSPLPPTYTEPTPYPPVPDLPRPPAQPIIPAVYIACENNDQCSTDNSCINGLCYDVCSIDICGENADCSVNTHRPVCTCPPGTTGDPQERCVALLTDRPLVFEPIGDYPTTKKTEKIVPSQEPAKTTPQPMHGPPTQPPLEPALVLPQVPPIPPLIPVGCENNDNCKYDMSCVNKLCMDICYEGLCGSNADCRTLANRPMCICPAGTTGNPTIKCTALATEIPPPMHPPLQDEPKDYPDTPLSPALGPATTTPSPTYVTTLRPSEPPVTVPPAPPISPTIIIACKNNDDCDTENSCVNFMCLNACQLGVCGEDATCIHKSHRPVCICPPGTTGNPQIRCTSILTSIPPVKTPVSDEAPPLPGKPIVPIAGPTSSRPPPIGIPPTSKPQDPIVLEPPLVPTPPPIAVGCESSDDCPFDNSCINKLCMDICHPGFCGENADCSTKRNRPTCLCPPGTTGNPTVKCMAMEIDRLVPLQPPLADAIPPLPDESIVAGHPPSTTFAPPSFITAVIPPEPQEPRPLPPPVLPSFTIACENNDDCTLDFSCINSLCYDVCSLGVCGVDANCVVDMHRPVCTCPPGMTGHPLHSCSALMTEIPIVHSPVAGPETTVPDEHIVAGKGPASSTFGPIGFDPTPYPIDPPITPMPIPPTPSPIAVGCKKSSECSSETSCVNRLCMDICYQGICGDDADCVTMSHRPVCVCPPGTTGNPTIKCSAMMTVTPELYPPISDVSVRPPSASIIPTFDAPPTVPPPLSVTTLPPAQPPAIIPAPPPLVPSVIIACENNDDCDTDNACINRLCYETCSLNICGENSECLTGNHRPVCVCPPGTRGDPQIKCVAMTTERPPTPQAPITEYIPMHEETLVAAHGPSSTTPSPQGISPTPFPADPPVKTPVIPPTPPSVSVGCESNDACPYDSTCVNRLCMDICHQGLCGVNAECQTRKNRPVCTCPPGTTGNPTKKCDALATERPTTMSPLGQPVSFPPEGPIISGKVPSPTTPPPVADVPPQFPEEPKEDIPLTAPIVPPIIIACENNDDCSMDNSCLNNICYDVCALGICGLDADCVTAEHRPVCTCPPGTTGHPIHQCAAVLTEAHTLPPPMVSDHPAISDETIIPTFEGIPPLKPPLGIPPTPKPVEPIPSTPPVVPTPLPNPTGCEGNSECTFGTTCFNRLCMDICFQGLCGINADCVTGKNRPACVCPPGTTGNPTIKCTAMLIDIVETYPPVPEPSDPAIDEPIEASSITSPHPPPISDGPTNRPPEISYDPPAPPPIPPSLSIACANNDDCDIQSSCINLLCYPACALGICGKDASCTTMNHRPICTCPPGTKGDPQQRCIAIATDHFTMHPPIVATSTLPPDSPLRPVIGEKSTVQPPIFITTIGPIHPEYSPPDLVPTPSPFAISCQTNDECPFDNTCVNQLCLEICHPGLCGENADCQTVNHRPSCDCPPGTSGNPTVACLAVVTDKVTTLGPVHGLHPTYPDLSVVPGSEISSLPPPVTEKQPVHDEPRPPLPPSPVLLPVIHIACENRDECPVDYSCINHLCYDSCGLGICGVDADCKISGHRPVCTCPPGTDGDPTRQCIAKLTDVHTTKSPMAGDSTSLPEEPIVSGHDASSPAPPVVIIPTTQKEPLYDVPPPPPTPPSVVVGCESSDSCPFDNSCVNRLCLDICHPGICGDNADCRTIAHRPLCTCPPGTTGNPTLKCSALSTIEQEPLSPPLAVTSKITVETIVSGFESETPIPPATEKPAVRPTEPAIPLRPVIPPLASVTIACSNSDDCDLKNSCINMFCYDVCSLGICGEDADCKPLKHRPVCLCPPGTTGNPQIRCTAISTAVHDTRPPIVFIPAPEPKEPIYPVSAPSSTFLPPLTSQTPLPFFPTSPTFIEPITDAPLPVGCTIETECKFDEKCVSALCAKTCSVTPCSEGSECRAVADHSAVCTLTRPIGVIPECIVDTDCLDHQACVDTGCRDACLANNPCAPNAVCKGENHRPQCYCPPGYVGNPHVSCKLPELPTTPRPHDPVKPRPECLVDEDCDLSLACDDGTCRDPCTYKISCGFNAECLVTVHSPSCVCQTGFTGNPYVHCYPPTPAPIRPAPVVEPQCRINEDCPLDRACFDGYCKNPCTEANRCAANALCDVQIHRAICSCPPGLTGDPYIQCLKTAVPPIEPECRVNDDCSNELACIELRCQNPCALYDNCASNAECFVNQHRPVCSCPDGYQGNPNVFCFIAGCRDNSDCLAQEACINEDCRDPCTLQTCGVNALCRADKRKAVCYCPEKYSGDPYVLCSRPECQSDPECPSWLACIKQECNDPCNCGPGALCRVINHRPQCSCPLDHTGDPHVQCSPLPLEGRPAADCETDGDCPSKTACFQGVCKDPCVEIKPCGRNTVCGVVDTLPYRTMTCVCLEDHIGNAYEECRLKPRDPAGCTSDDECGVSEVCRNRQCLDLCSVLKPCAPEAICEVIDKKPKCTCPPGYIGNANVNCYLIPAAEPQCTIDQDCSTDRACIDAACSDPCIVEDPCGKNALCRTQQHRPVCYCPASWAGNPKEECFKPDCTKDSECVSERACINQHCVDPCTYNGPACGIDAKCRPIMHRAQCYCPVGMQGDPLTACITVGCRSNDDCPDDRACDRLNRVCIPVCTTTTCAVGAECRARNHAATCFCPPGYSGNPFRHCSQPPLVDYPSTLPPIEPECRRDSDCPSQHACINALCVNPCAQESPCVDQQQCRVVDDEPLRTMVCECPPNQILMEGGACVRPGAVVPECQVDRDCDSDELCDAGTCRKVCRVQSCGTNAVCTPEAHTRYCTCAPGFIGDPYVACRRSPPVLDKPVPECSSNDDCPDTQSCINELCVNPCVHDPCARNAFCIVRDHVPQCTCPPGYTGDPKIACSLQIAGPRETCTRDTDCSDDMACLDGVCYSPCQCGKDATCHVLNHRPVCSCAPGYIGDPNTECRISGCSTNTDCPLTTQCINGNCTDPCELRSPCGSRAVCFVVQNQAKCRCPSGYTGDAYSECTPVGCRADLECLNDFICYEGNCKDPCLFTTCAANAKCTVKNRGGACDCLPGYEGNPYKICTRSDVVAGCKLDADCHFGTACLNGKCRNPCDAKPCGNNAVCTVVESLPFKSTKCECKQGYSGDAFIQCLPTSRTDDLCQKDDDCADDKACLSGQCSDPCKCGDGAICTVKQHRPTCTCKKGFEGSPQHACYAIGCTTTSECPNDKACYNGNCVNPCLVDNQCSLFADCRPQDHEARCFCPDGRQGDPYKGCAVIGCKVNSECPSDYMCRNNQCKDLCTHNNTCGKGALCSVKNNVVSCSCPEGQRGDPHVACVPKQDIRCLSDFDCLQGLVCMDKQCRNPCEELKPCDAPLVCSVADSTNIRTMVCKCPALMVVSEKDICSELEIPISVGCRADSDCPSNRACVNTQCVVPCNCGENAECTIVDHRPLCVCREGFQGDPITGCYKVGCTANEQCPLDKMCYNGVCVNPCYVKDPCAINAECYPEVHQAKCRCPVGMVGDPFVRCDVAGCKENSDCPTDKACHNRMCIDPCPHTDDCAPNAECYVYQHVAGCRCPSSHPFGDPRLMCEDRPIMSDVKPQCVVDGDCPSQFACINQYCRNPCFELKPCDKSALCKVVDSLPVRTMVCECPEGYLIQLNGTCKLIDLMPPPECRSSSDCGELEACVNKQCKDPCECGPNADCDIVDHRAICTCQVNFLGTPDVGCFPIGCKVDPECADDHACYEGVCANPCLVNNPCASNAECYATGHRAYCRCPIGLKGDGYNECLIIGCRSNSDCPPNHGCVNEQCADPCLNNPCVPTAECVSLDHTAKCRCPAGTAGDPNIECLPIQHPLCSVDSECPLQLACINEECKNPCHHFEPCHDTANCRVIDTEPMRTMSCMCDDSEVTKEDGVCELVPVIRPVCEADQQCPPKEACINGFCKDPCQCGANANCEIIEHHPVCTCKEGYEGDPEVGCYDIGCFSNDDCPGTHACKNAKCVPVCGPNNEPCGRESECQGVNHEAMCICPPGSRGNPNTQCIAIGCVSDDACPNERSCINQKCISPCVYDPCLDPAECKVEGHEAVCPCPPGFNRTVDNGCEKLIVGCRVDAECPSQLACVNGKCIDLCALDPCGRFAECRVVDTLPIRLVACECLPGYQGDAAEACYPVAVCPIEKGFIMDDEGKCYCPHERGFYVDDNGNCALCRTDLGFILTDDGLCICDPSKGYIVTPAGVCDCPIPMIKDEAGVCVLGTPPPLPPGCVRNEDCSTDRMCERGACVPPCGFDPCAKYALCIDANHTAICVCIAGYSGDPYKENGCKPTFARTDFPRPDMVVNCLADGVQVDINVGDPGFNGVMYVKGYSKNEECRKLIKPDVDVGTIDFKVKFNTCGLIHEDGLARFILVLQKHPKLVTYKAQAYHIKCTYNTGEKTIAIGFNVSMLTTAGTIANTGPPPTCLMKITDQYGGDITRAEIGDLLRLRVIVEPSHIYGGFARSCVALTSGDGEDIDYQVTDERGCASDPAVFEEWQLDQDKALVANFNAFKFPSSNSIRFQCNVRVCFGKCQPVNCDGYDAFGKRRRRQAAEEDAEIFFEDESTYDSQLREINVYSQSILTIESRTGRLTAPQEVQTGPDEVCVSKWGFIIALVITALLALVAVAVAVSCWLMAYRSKPKHSGPLPHPAGFPNPLFTTPQPLAEPSPDYLS</sequence>
<reference evidence="7" key="1">
    <citation type="submission" date="2025-08" db="UniProtKB">
        <authorList>
            <consortium name="RefSeq"/>
        </authorList>
    </citation>
    <scope>IDENTIFICATION</scope>
    <source>
        <tissue evidence="7">Whole organism</tissue>
    </source>
</reference>
<feature type="transmembrane region" description="Helical" evidence="3">
    <location>
        <begin position="4683"/>
        <end position="4710"/>
    </location>
</feature>
<dbReference type="InterPro" id="IPR000742">
    <property type="entry name" value="EGF"/>
</dbReference>
<feature type="region of interest" description="Disordered" evidence="2">
    <location>
        <begin position="1555"/>
        <end position="1576"/>
    </location>
</feature>
<feature type="domain" description="EGF-like" evidence="4">
    <location>
        <begin position="3157"/>
        <end position="3199"/>
    </location>
</feature>
<feature type="domain" description="EGF-like" evidence="4">
    <location>
        <begin position="2181"/>
        <end position="2220"/>
    </location>
</feature>
<dbReference type="SMART" id="SM00286">
    <property type="entry name" value="PTI"/>
    <property type="match status" value="27"/>
</dbReference>
<dbReference type="Pfam" id="PF21164">
    <property type="entry name" value="Dumpy_DPY"/>
    <property type="match status" value="1"/>
</dbReference>
<dbReference type="Proteomes" id="UP000694843">
    <property type="component" value="Unplaced"/>
</dbReference>
<feature type="compositionally biased region" description="Polar residues" evidence="2">
    <location>
        <begin position="937"/>
        <end position="948"/>
    </location>
</feature>
<comment type="caution">
    <text evidence="1">Lacks conserved residue(s) required for the propagation of feature annotation.</text>
</comment>
<feature type="domain" description="ZP" evidence="5">
    <location>
        <begin position="4380"/>
        <end position="4619"/>
    </location>
</feature>
<feature type="region of interest" description="Disordered" evidence="2">
    <location>
        <begin position="1656"/>
        <end position="1682"/>
    </location>
</feature>
<feature type="region of interest" description="Disordered" evidence="2">
    <location>
        <begin position="296"/>
        <end position="323"/>
    </location>
</feature>
<feature type="region of interest" description="Disordered" evidence="2">
    <location>
        <begin position="1289"/>
        <end position="1333"/>
    </location>
</feature>
<feature type="region of interest" description="Disordered" evidence="2">
    <location>
        <begin position="4717"/>
        <end position="4747"/>
    </location>
</feature>
<dbReference type="InterPro" id="IPR009030">
    <property type="entry name" value="Growth_fac_rcpt_cys_sf"/>
</dbReference>
<feature type="region of interest" description="Disordered" evidence="2">
    <location>
        <begin position="186"/>
        <end position="206"/>
    </location>
</feature>
<feature type="region of interest" description="Disordered" evidence="2">
    <location>
        <begin position="1799"/>
        <end position="1818"/>
    </location>
</feature>
<keyword evidence="3" id="KW-0812">Transmembrane</keyword>
<dbReference type="OrthoDB" id="4405280at2759"/>
<evidence type="ECO:0000313" key="7">
    <source>
        <dbReference type="RefSeq" id="XP_047739043.1"/>
    </source>
</evidence>
<feature type="domain" description="EGF-like" evidence="4">
    <location>
        <begin position="3093"/>
        <end position="3131"/>
    </location>
</feature>
<feature type="domain" description="EGF-like" evidence="4">
    <location>
        <begin position="2030"/>
        <end position="2069"/>
    </location>
</feature>
<organism evidence="6 7">
    <name type="scientific">Hyalella azteca</name>
    <name type="common">Amphipod</name>
    <dbReference type="NCBI Taxonomy" id="294128"/>
    <lineage>
        <taxon>Eukaryota</taxon>
        <taxon>Metazoa</taxon>
        <taxon>Ecdysozoa</taxon>
        <taxon>Arthropoda</taxon>
        <taxon>Crustacea</taxon>
        <taxon>Multicrustacea</taxon>
        <taxon>Malacostraca</taxon>
        <taxon>Eumalacostraca</taxon>
        <taxon>Peracarida</taxon>
        <taxon>Amphipoda</taxon>
        <taxon>Senticaudata</taxon>
        <taxon>Talitrida</taxon>
        <taxon>Talitroidea</taxon>
        <taxon>Hyalellidae</taxon>
        <taxon>Hyalella</taxon>
    </lineage>
</organism>
<evidence type="ECO:0000256" key="1">
    <source>
        <dbReference type="PROSITE-ProRule" id="PRU00076"/>
    </source>
</evidence>
<feature type="domain" description="EGF-like" evidence="4">
    <location>
        <begin position="2909"/>
        <end position="2947"/>
    </location>
</feature>
<keyword evidence="6" id="KW-1185">Reference proteome</keyword>
<dbReference type="SMART" id="SM00274">
    <property type="entry name" value="FOLN"/>
    <property type="match status" value="13"/>
</dbReference>
<dbReference type="GeneID" id="108675679"/>
<evidence type="ECO:0000256" key="2">
    <source>
        <dbReference type="SAM" id="MobiDB-lite"/>
    </source>
</evidence>
<dbReference type="PANTHER" id="PTHR22963:SF38">
    <property type="entry name" value="LP13770P"/>
    <property type="match status" value="1"/>
</dbReference>
<evidence type="ECO:0000259" key="4">
    <source>
        <dbReference type="PROSITE" id="PS50026"/>
    </source>
</evidence>
<feature type="domain" description="EGF-like" evidence="4">
    <location>
        <begin position="2107"/>
        <end position="2146"/>
    </location>
</feature>
<dbReference type="PROSITE" id="PS51034">
    <property type="entry name" value="ZP_2"/>
    <property type="match status" value="1"/>
</dbReference>
<dbReference type="SUPFAM" id="SSF57184">
    <property type="entry name" value="Growth factor receptor domain"/>
    <property type="match status" value="1"/>
</dbReference>
<dbReference type="InterPro" id="IPR003645">
    <property type="entry name" value="Fol_N"/>
</dbReference>
<dbReference type="KEGG" id="hazt:108675679"/>
<protein>
    <submittedName>
        <fullName evidence="7">Uncharacterized protein LOC108675679 isoform X1</fullName>
    </submittedName>
</protein>
<feature type="domain" description="EGF-like" evidence="4">
    <location>
        <begin position="373"/>
        <end position="411"/>
    </location>
</feature>
<feature type="domain" description="EGF-like" evidence="4">
    <location>
        <begin position="992"/>
        <end position="1030"/>
    </location>
</feature>
<evidence type="ECO:0000313" key="6">
    <source>
        <dbReference type="Proteomes" id="UP000694843"/>
    </source>
</evidence>
<feature type="domain" description="EGF-like" evidence="4">
    <location>
        <begin position="2696"/>
        <end position="2734"/>
    </location>
</feature>
<feature type="domain" description="EGF-like" evidence="4">
    <location>
        <begin position="3856"/>
        <end position="3894"/>
    </location>
</feature>
<feature type="domain" description="EGF-like" evidence="4">
    <location>
        <begin position="4170"/>
        <end position="4209"/>
    </location>
</feature>
<dbReference type="InterPro" id="IPR048407">
    <property type="entry name" value="Dumpy_DPY"/>
</dbReference>
<proteinExistence type="predicted"/>
<feature type="region of interest" description="Disordered" evidence="2">
    <location>
        <begin position="934"/>
        <end position="954"/>
    </location>
</feature>
<feature type="domain" description="EGF-like" evidence="4">
    <location>
        <begin position="2505"/>
        <end position="2544"/>
    </location>
</feature>
<keyword evidence="3" id="KW-0472">Membrane</keyword>
<accession>A0A979FPM3</accession>
<feature type="domain" description="EGF-like" evidence="4">
    <location>
        <begin position="3032"/>
        <end position="3071"/>
    </location>
</feature>
<feature type="domain" description="EGF-like" evidence="4">
    <location>
        <begin position="125"/>
        <end position="163"/>
    </location>
</feature>
<dbReference type="SMART" id="SM00181">
    <property type="entry name" value="EGF"/>
    <property type="match status" value="51"/>
</dbReference>
<dbReference type="PROSITE" id="PS50026">
    <property type="entry name" value="EGF_3"/>
    <property type="match status" value="15"/>
</dbReference>
<keyword evidence="3" id="KW-1133">Transmembrane helix</keyword>
<evidence type="ECO:0000256" key="3">
    <source>
        <dbReference type="SAM" id="Phobius"/>
    </source>
</evidence>
<gene>
    <name evidence="7" type="primary">LOC108675679</name>
</gene>
<dbReference type="CTD" id="318824"/>
<name>A0A979FPM3_HYAAZ</name>
<dbReference type="PROSITE" id="PS01186">
    <property type="entry name" value="EGF_2"/>
    <property type="match status" value="9"/>
</dbReference>
<feature type="domain" description="EGF-like" evidence="4">
    <location>
        <begin position="1853"/>
        <end position="1891"/>
    </location>
</feature>
<dbReference type="PANTHER" id="PTHR22963">
    <property type="entry name" value="ENDOGLIN-RELATED"/>
    <property type="match status" value="1"/>
</dbReference>